<feature type="domain" description="Bacterial type II secretion system protein E" evidence="4">
    <location>
        <begin position="368"/>
        <end position="382"/>
    </location>
</feature>
<dbReference type="CDD" id="cd01129">
    <property type="entry name" value="PulE-GspE-like"/>
    <property type="match status" value="1"/>
</dbReference>
<dbReference type="SUPFAM" id="SSF52540">
    <property type="entry name" value="P-loop containing nucleoside triphosphate hydrolases"/>
    <property type="match status" value="1"/>
</dbReference>
<dbReference type="SMART" id="SM00382">
    <property type="entry name" value="AAA"/>
    <property type="match status" value="1"/>
</dbReference>
<evidence type="ECO:0000256" key="1">
    <source>
        <dbReference type="ARBA" id="ARBA00006611"/>
    </source>
</evidence>
<name>A0A430UMQ0_THESC</name>
<dbReference type="InterPro" id="IPR027417">
    <property type="entry name" value="P-loop_NTPase"/>
</dbReference>
<dbReference type="Gene3D" id="3.30.450.90">
    <property type="match status" value="1"/>
</dbReference>
<dbReference type="GO" id="GO:0005524">
    <property type="term" value="F:ATP binding"/>
    <property type="evidence" value="ECO:0007669"/>
    <property type="project" value="UniProtKB-KW"/>
</dbReference>
<evidence type="ECO:0000259" key="4">
    <source>
        <dbReference type="PROSITE" id="PS00662"/>
    </source>
</evidence>
<sequence length="548" mass="60994">MQRPKLGELLVELGYLTKDQLEAALEEQARTGDLLGQVLLRRGYLREEDLLRALADQQKAHLVRIRELELDPKALALLDPRFAREKRVLPFKLEGNRLHVAMAHPSDLALLDELRFRTGKEIVPHLAPDREILEALDRLLAEQARPQKEEALEAPVAEMDLAFEGLPAVRLAQALLERAIALSASDLHLDPAETHLVVRARVDGVVQELERLPKDLEAPLAARYKVLAGMDIAEKRRPQDGHFTFTFEGRRYEVRVASVGTLYGEKLTLRIIYPIGVRLGLSELGMLPEELALFQRLLLRPYGILFVTGPTGSGKTTTLYAAIERIYTKEKTFVTIEDPVEFPLEGVVQIPIQPKIGLTFAEALKSVLRLDPDVILVGEVRDSETLDTALRAALTGHLVLATLHANDAIAAVTRLVEMGAERHLLASTLIGTVAQRLVRRVCPQCAKPAPLSEEARLFFGEEAPEEEMRGEGCPYCRGTGYRGRVGLYEVYAPDREALFRLSQGASEEALRRLAEGRGHRDLRRVGLLQVKAGVTTGSELLRVLGVWE</sequence>
<reference evidence="5 6" key="1">
    <citation type="journal article" date="2019" name="Extremophiles">
        <title>Biogeography of thermophiles and predominance of Thermus scotoductus in domestic water heaters.</title>
        <authorList>
            <person name="Wilpiszeski R.L."/>
            <person name="Zhang Z."/>
            <person name="House C.H."/>
        </authorList>
    </citation>
    <scope>NUCLEOTIDE SEQUENCE [LARGE SCALE GENOMIC DNA]</scope>
    <source>
        <strain evidence="5 6">17_S17</strain>
    </source>
</reference>
<dbReference type="InterPro" id="IPR007831">
    <property type="entry name" value="T2SS_GspE_N"/>
</dbReference>
<dbReference type="Gene3D" id="3.30.300.160">
    <property type="entry name" value="Type II secretion system, protein E, N-terminal domain"/>
    <property type="match status" value="1"/>
</dbReference>
<dbReference type="Pfam" id="PF00437">
    <property type="entry name" value="T2SSE"/>
    <property type="match status" value="1"/>
</dbReference>
<dbReference type="InterPro" id="IPR037257">
    <property type="entry name" value="T2SS_E_N_sf"/>
</dbReference>
<dbReference type="GO" id="GO:0005886">
    <property type="term" value="C:plasma membrane"/>
    <property type="evidence" value="ECO:0007669"/>
    <property type="project" value="TreeGrafter"/>
</dbReference>
<keyword evidence="2" id="KW-0547">Nucleotide-binding</keyword>
<dbReference type="Pfam" id="PF05157">
    <property type="entry name" value="MshEN"/>
    <property type="match status" value="1"/>
</dbReference>
<evidence type="ECO:0000256" key="3">
    <source>
        <dbReference type="ARBA" id="ARBA00022840"/>
    </source>
</evidence>
<dbReference type="SUPFAM" id="SSF160246">
    <property type="entry name" value="EspE N-terminal domain-like"/>
    <property type="match status" value="1"/>
</dbReference>
<comment type="similarity">
    <text evidence="1">Belongs to the GSP E family.</text>
</comment>
<evidence type="ECO:0000313" key="5">
    <source>
        <dbReference type="EMBL" id="RTI06641.1"/>
    </source>
</evidence>
<organism evidence="5 6">
    <name type="scientific">Thermus scotoductus</name>
    <dbReference type="NCBI Taxonomy" id="37636"/>
    <lineage>
        <taxon>Bacteria</taxon>
        <taxon>Thermotogati</taxon>
        <taxon>Deinococcota</taxon>
        <taxon>Deinococci</taxon>
        <taxon>Thermales</taxon>
        <taxon>Thermaceae</taxon>
        <taxon>Thermus</taxon>
    </lineage>
</organism>
<dbReference type="InterPro" id="IPR003593">
    <property type="entry name" value="AAA+_ATPase"/>
</dbReference>
<dbReference type="FunFam" id="3.30.300.160:FF:000002">
    <property type="entry name" value="Type II secretion system protein E"/>
    <property type="match status" value="1"/>
</dbReference>
<dbReference type="PROSITE" id="PS00662">
    <property type="entry name" value="T2SP_E"/>
    <property type="match status" value="1"/>
</dbReference>
<dbReference type="EMBL" id="PEMG01000365">
    <property type="protein sequence ID" value="RTI06641.1"/>
    <property type="molecule type" value="Genomic_DNA"/>
</dbReference>
<evidence type="ECO:0000256" key="2">
    <source>
        <dbReference type="ARBA" id="ARBA00022741"/>
    </source>
</evidence>
<proteinExistence type="inferred from homology"/>
<protein>
    <submittedName>
        <fullName evidence="5">ATPase</fullName>
    </submittedName>
</protein>
<comment type="caution">
    <text evidence="5">The sequence shown here is derived from an EMBL/GenBank/DDBJ whole genome shotgun (WGS) entry which is preliminary data.</text>
</comment>
<dbReference type="PANTHER" id="PTHR30258">
    <property type="entry name" value="TYPE II SECRETION SYSTEM PROTEIN GSPE-RELATED"/>
    <property type="match status" value="1"/>
</dbReference>
<dbReference type="GO" id="GO:0016887">
    <property type="term" value="F:ATP hydrolysis activity"/>
    <property type="evidence" value="ECO:0007669"/>
    <property type="project" value="TreeGrafter"/>
</dbReference>
<dbReference type="PANTHER" id="PTHR30258:SF2">
    <property type="entry name" value="COMG OPERON PROTEIN 1"/>
    <property type="match status" value="1"/>
</dbReference>
<dbReference type="InterPro" id="IPR001482">
    <property type="entry name" value="T2SS/T4SS_dom"/>
</dbReference>
<keyword evidence="3" id="KW-0067">ATP-binding</keyword>
<evidence type="ECO:0000313" key="6">
    <source>
        <dbReference type="Proteomes" id="UP000287173"/>
    </source>
</evidence>
<dbReference type="RefSeq" id="WP_126218700.1">
    <property type="nucleotide sequence ID" value="NZ_PEMG01000365.1"/>
</dbReference>
<dbReference type="Gene3D" id="3.40.50.300">
    <property type="entry name" value="P-loop containing nucleotide triphosphate hydrolases"/>
    <property type="match status" value="1"/>
</dbReference>
<dbReference type="AlphaFoldDB" id="A0A430UMQ0"/>
<accession>A0A430UMQ0</accession>
<gene>
    <name evidence="5" type="ORF">CSW30_10170</name>
</gene>
<dbReference type="Proteomes" id="UP000287173">
    <property type="component" value="Unassembled WGS sequence"/>
</dbReference>